<dbReference type="InterPro" id="IPR001867">
    <property type="entry name" value="OmpR/PhoB-type_DNA-bd"/>
</dbReference>
<protein>
    <submittedName>
        <fullName evidence="12">DNA-binding response regulator, OmpR family, contains REC and winged-helix (WHTH) domain</fullName>
    </submittedName>
</protein>
<evidence type="ECO:0000259" key="10">
    <source>
        <dbReference type="PROSITE" id="PS50110"/>
    </source>
</evidence>
<dbReference type="PROSITE" id="PS50110">
    <property type="entry name" value="RESPONSE_REGULATORY"/>
    <property type="match status" value="1"/>
</dbReference>
<dbReference type="GO" id="GO:0000976">
    <property type="term" value="F:transcription cis-regulatory region binding"/>
    <property type="evidence" value="ECO:0007669"/>
    <property type="project" value="TreeGrafter"/>
</dbReference>
<feature type="DNA-binding region" description="OmpR/PhoB-type" evidence="9">
    <location>
        <begin position="125"/>
        <end position="224"/>
    </location>
</feature>
<evidence type="ECO:0000256" key="2">
    <source>
        <dbReference type="ARBA" id="ARBA00022490"/>
    </source>
</evidence>
<name>A0A1X7H9B7_TRICW</name>
<dbReference type="Pfam" id="PF00486">
    <property type="entry name" value="Trans_reg_C"/>
    <property type="match status" value="1"/>
</dbReference>
<dbReference type="InterPro" id="IPR001789">
    <property type="entry name" value="Sig_transdc_resp-reg_receiver"/>
</dbReference>
<evidence type="ECO:0000256" key="9">
    <source>
        <dbReference type="PROSITE-ProRule" id="PRU01091"/>
    </source>
</evidence>
<dbReference type="EMBL" id="FXAH01000025">
    <property type="protein sequence ID" value="SMF82093.1"/>
    <property type="molecule type" value="Genomic_DNA"/>
</dbReference>
<dbReference type="AlphaFoldDB" id="A0A1X7H9B7"/>
<accession>A0A1X7H9B7</accession>
<dbReference type="GO" id="GO:0005829">
    <property type="term" value="C:cytosol"/>
    <property type="evidence" value="ECO:0007669"/>
    <property type="project" value="TreeGrafter"/>
</dbReference>
<evidence type="ECO:0000256" key="4">
    <source>
        <dbReference type="ARBA" id="ARBA00023012"/>
    </source>
</evidence>
<dbReference type="SUPFAM" id="SSF46894">
    <property type="entry name" value="C-terminal effector domain of the bipartite response regulators"/>
    <property type="match status" value="1"/>
</dbReference>
<evidence type="ECO:0000313" key="12">
    <source>
        <dbReference type="EMBL" id="SMF82093.1"/>
    </source>
</evidence>
<feature type="domain" description="OmpR/PhoB-type" evidence="11">
    <location>
        <begin position="125"/>
        <end position="224"/>
    </location>
</feature>
<evidence type="ECO:0000313" key="13">
    <source>
        <dbReference type="Proteomes" id="UP000192911"/>
    </source>
</evidence>
<keyword evidence="5" id="KW-0805">Transcription regulation</keyword>
<keyword evidence="4" id="KW-0902">Two-component regulatory system</keyword>
<dbReference type="CDD" id="cd00383">
    <property type="entry name" value="trans_reg_C"/>
    <property type="match status" value="1"/>
</dbReference>
<dbReference type="InterPro" id="IPR016032">
    <property type="entry name" value="Sig_transdc_resp-reg_C-effctor"/>
</dbReference>
<evidence type="ECO:0000259" key="11">
    <source>
        <dbReference type="PROSITE" id="PS51755"/>
    </source>
</evidence>
<keyword evidence="2" id="KW-0963">Cytoplasm</keyword>
<dbReference type="GO" id="GO:0032993">
    <property type="term" value="C:protein-DNA complex"/>
    <property type="evidence" value="ECO:0007669"/>
    <property type="project" value="TreeGrafter"/>
</dbReference>
<keyword evidence="3 8" id="KW-0597">Phosphoprotein</keyword>
<dbReference type="GO" id="GO:0000156">
    <property type="term" value="F:phosphorelay response regulator activity"/>
    <property type="evidence" value="ECO:0007669"/>
    <property type="project" value="TreeGrafter"/>
</dbReference>
<keyword evidence="6 9" id="KW-0238">DNA-binding</keyword>
<dbReference type="Proteomes" id="UP000192911">
    <property type="component" value="Unassembled WGS sequence"/>
</dbReference>
<comment type="subcellular location">
    <subcellularLocation>
        <location evidence="1">Cytoplasm</location>
    </subcellularLocation>
</comment>
<reference evidence="13" key="1">
    <citation type="submission" date="2017-04" db="EMBL/GenBank/DDBJ databases">
        <authorList>
            <person name="Varghese N."/>
            <person name="Submissions S."/>
        </authorList>
    </citation>
    <scope>NUCLEOTIDE SEQUENCE [LARGE SCALE GENOMIC DNA]</scope>
    <source>
        <strain evidence="13">Ballard 720</strain>
    </source>
</reference>
<dbReference type="SMART" id="SM00862">
    <property type="entry name" value="Trans_reg_C"/>
    <property type="match status" value="1"/>
</dbReference>
<evidence type="ECO:0000256" key="5">
    <source>
        <dbReference type="ARBA" id="ARBA00023015"/>
    </source>
</evidence>
<dbReference type="GeneID" id="95552172"/>
<sequence length="316" mass="34549">MKLAVMTRSPALFQSISKCFEADGGQCIRFSDEAVLARALSRDDYHAILVDADRVGGTMHPGLARRERRAPLIVIGACENKAGIMELFDAGADDVVLRPLNTAELLLRVHLALRRFHPEQAADAAERLECGPCVLDRRTCTVWVDGQPVRLTLREFAIAWLVFARPGEYVSRRQIAAAVWSSSEDIVGRTLEQHIYKLRKKLGLNGNHGVRLRTMYAHGYRIELDPLWYAATSAQAPGHARVARTFAGDIGTLQALPVSGTGRRTEALATAQVDAFAPRSRLRPAPRGDLARTPVPHAGADLEDALAACAASHHGR</sequence>
<feature type="domain" description="Response regulatory" evidence="10">
    <location>
        <begin position="2"/>
        <end position="113"/>
    </location>
</feature>
<evidence type="ECO:0000256" key="7">
    <source>
        <dbReference type="ARBA" id="ARBA00023163"/>
    </source>
</evidence>
<proteinExistence type="predicted"/>
<dbReference type="InterPro" id="IPR039420">
    <property type="entry name" value="WalR-like"/>
</dbReference>
<gene>
    <name evidence="12" type="ORF">SAMN06295900_1258</name>
</gene>
<dbReference type="RefSeq" id="WP_085230770.1">
    <property type="nucleotide sequence ID" value="NZ_BSQD01000021.1"/>
</dbReference>
<dbReference type="PROSITE" id="PS51755">
    <property type="entry name" value="OMPR_PHOB"/>
    <property type="match status" value="1"/>
</dbReference>
<dbReference type="InterPro" id="IPR036388">
    <property type="entry name" value="WH-like_DNA-bd_sf"/>
</dbReference>
<evidence type="ECO:0000256" key="3">
    <source>
        <dbReference type="ARBA" id="ARBA00022553"/>
    </source>
</evidence>
<dbReference type="Gene3D" id="1.10.10.10">
    <property type="entry name" value="Winged helix-like DNA-binding domain superfamily/Winged helix DNA-binding domain"/>
    <property type="match status" value="1"/>
</dbReference>
<dbReference type="PANTHER" id="PTHR48111">
    <property type="entry name" value="REGULATOR OF RPOS"/>
    <property type="match status" value="1"/>
</dbReference>
<dbReference type="GO" id="GO:0006355">
    <property type="term" value="P:regulation of DNA-templated transcription"/>
    <property type="evidence" value="ECO:0007669"/>
    <property type="project" value="InterPro"/>
</dbReference>
<evidence type="ECO:0000256" key="1">
    <source>
        <dbReference type="ARBA" id="ARBA00004496"/>
    </source>
</evidence>
<organism evidence="12 13">
    <name type="scientific">Trinickia caryophylli</name>
    <name type="common">Paraburkholderia caryophylli</name>
    <dbReference type="NCBI Taxonomy" id="28094"/>
    <lineage>
        <taxon>Bacteria</taxon>
        <taxon>Pseudomonadati</taxon>
        <taxon>Pseudomonadota</taxon>
        <taxon>Betaproteobacteria</taxon>
        <taxon>Burkholderiales</taxon>
        <taxon>Burkholderiaceae</taxon>
        <taxon>Trinickia</taxon>
    </lineage>
</organism>
<feature type="modified residue" description="4-aspartylphosphate" evidence="8">
    <location>
        <position position="51"/>
    </location>
</feature>
<dbReference type="STRING" id="28094.SAMN06295900_1258"/>
<dbReference type="Gene3D" id="3.40.50.2300">
    <property type="match status" value="1"/>
</dbReference>
<evidence type="ECO:0000256" key="8">
    <source>
        <dbReference type="PROSITE-ProRule" id="PRU00169"/>
    </source>
</evidence>
<evidence type="ECO:0000256" key="6">
    <source>
        <dbReference type="ARBA" id="ARBA00023125"/>
    </source>
</evidence>
<dbReference type="OrthoDB" id="6007214at2"/>
<dbReference type="PANTHER" id="PTHR48111:SF35">
    <property type="entry name" value="TRANSCRIPTIONAL REGULATORY PROTEIN QSEB"/>
    <property type="match status" value="1"/>
</dbReference>
<keyword evidence="7" id="KW-0804">Transcription</keyword>
<dbReference type="InterPro" id="IPR011006">
    <property type="entry name" value="CheY-like_superfamily"/>
</dbReference>
<dbReference type="SUPFAM" id="SSF52172">
    <property type="entry name" value="CheY-like"/>
    <property type="match status" value="1"/>
</dbReference>
<keyword evidence="13" id="KW-1185">Reference proteome</keyword>